<organism evidence="1 2">
    <name type="scientific">Marinagarivorans cellulosilyticus</name>
    <dbReference type="NCBI Taxonomy" id="2721545"/>
    <lineage>
        <taxon>Bacteria</taxon>
        <taxon>Pseudomonadati</taxon>
        <taxon>Pseudomonadota</taxon>
        <taxon>Gammaproteobacteria</taxon>
        <taxon>Cellvibrionales</taxon>
        <taxon>Cellvibrionaceae</taxon>
        <taxon>Marinagarivorans</taxon>
    </lineage>
</organism>
<dbReference type="AlphaFoldDB" id="A0AAN1WG66"/>
<gene>
    <name evidence="1" type="ORF">MARGE09_P1212</name>
</gene>
<dbReference type="Pfam" id="PF07394">
    <property type="entry name" value="DUF1501"/>
    <property type="match status" value="1"/>
</dbReference>
<dbReference type="EMBL" id="AP023086">
    <property type="protein sequence ID" value="BCD97012.1"/>
    <property type="molecule type" value="Genomic_DNA"/>
</dbReference>
<sequence>MVEQLRRRHFLRQLGVSAVAGPLLPARVWGVEPNFTGDFLLYIQVDGGWDVASYCDPKMNPSEGRPINNWAKEASIQSAGNLHFAPIANNAEFFQTHYEKTLVINGINARTNIHSAGAHFNHTGSIDNHMPHLAALYAYEASPNMAMPVMASSQFEAAGLITPAALNPAALELINPNLWDPASGDTLRYLPKDDLSLIRTFRQVQAGKAANQISTINLLQKQKQQMLDYYRAAIADTHGFEHFQDVFYELNEGKFKANRYTTTLKTALTAFKSGLGIAADVPIKGFDTHEEHDLQFAERVTLLNDAVSCAWHYAEQLGIANRLVVVMASDFGRAPWYNRQNGKDHWPYGSTLVMKKNMAWTNRVVGYTDEGHVGQPINPFTLNVDKMNGVEIEPGHVMQALRQLLGLANSESAAKFQLAIEQEFNFFNT</sequence>
<protein>
    <recommendedName>
        <fullName evidence="3">DUF1501 domain-containing protein</fullName>
    </recommendedName>
</protein>
<reference evidence="1 2" key="1">
    <citation type="journal article" date="2022" name="IScience">
        <title>An ultrasensitive nanofiber-based assay for enzymatic hydrolysis and deep-sea microbial degradation of cellulose.</title>
        <authorList>
            <person name="Tsudome M."/>
            <person name="Tachioka M."/>
            <person name="Miyazaki M."/>
            <person name="Uchimura K."/>
            <person name="Tsuda M."/>
            <person name="Takaki Y."/>
            <person name="Deguchi S."/>
        </authorList>
    </citation>
    <scope>NUCLEOTIDE SEQUENCE [LARGE SCALE GENOMIC DNA]</scope>
    <source>
        <strain evidence="1 2">GE09</strain>
    </source>
</reference>
<proteinExistence type="predicted"/>
<dbReference type="KEGG" id="marq:MARGE09_P1212"/>
<name>A0AAN1WG66_9GAMM</name>
<accession>A0AAN1WG66</accession>
<dbReference type="Proteomes" id="UP001320119">
    <property type="component" value="Chromosome"/>
</dbReference>
<dbReference type="InterPro" id="IPR010869">
    <property type="entry name" value="DUF1501"/>
</dbReference>
<dbReference type="RefSeq" id="WP_236986490.1">
    <property type="nucleotide sequence ID" value="NZ_AP023086.1"/>
</dbReference>
<keyword evidence="2" id="KW-1185">Reference proteome</keyword>
<evidence type="ECO:0000313" key="1">
    <source>
        <dbReference type="EMBL" id="BCD97012.1"/>
    </source>
</evidence>
<evidence type="ECO:0000313" key="2">
    <source>
        <dbReference type="Proteomes" id="UP001320119"/>
    </source>
</evidence>
<evidence type="ECO:0008006" key="3">
    <source>
        <dbReference type="Google" id="ProtNLM"/>
    </source>
</evidence>